<keyword evidence="3 10" id="KW-0808">Transferase</keyword>
<dbReference type="Proteomes" id="UP000076079">
    <property type="component" value="Chromosome"/>
</dbReference>
<dbReference type="InterPro" id="IPR017441">
    <property type="entry name" value="Protein_kinase_ATP_BS"/>
</dbReference>
<evidence type="ECO:0000256" key="3">
    <source>
        <dbReference type="ARBA" id="ARBA00022679"/>
    </source>
</evidence>
<proteinExistence type="predicted"/>
<dbReference type="SUPFAM" id="SSF81901">
    <property type="entry name" value="HCP-like"/>
    <property type="match status" value="1"/>
</dbReference>
<evidence type="ECO:0000313" key="11">
    <source>
        <dbReference type="Proteomes" id="UP000076079"/>
    </source>
</evidence>
<dbReference type="PANTHER" id="PTHR43289:SF34">
    <property type="entry name" value="SERINE_THREONINE-PROTEIN KINASE YBDM-RELATED"/>
    <property type="match status" value="1"/>
</dbReference>
<keyword evidence="4 7" id="KW-0547">Nucleotide-binding</keyword>
<evidence type="ECO:0000256" key="6">
    <source>
        <dbReference type="ARBA" id="ARBA00022840"/>
    </source>
</evidence>
<evidence type="ECO:0000256" key="1">
    <source>
        <dbReference type="ARBA" id="ARBA00012513"/>
    </source>
</evidence>
<evidence type="ECO:0000259" key="9">
    <source>
        <dbReference type="PROSITE" id="PS50011"/>
    </source>
</evidence>
<dbReference type="PROSITE" id="PS00107">
    <property type="entry name" value="PROTEIN_KINASE_ATP"/>
    <property type="match status" value="1"/>
</dbReference>
<dbReference type="PROSITE" id="PS00108">
    <property type="entry name" value="PROTEIN_KINASE_ST"/>
    <property type="match status" value="1"/>
</dbReference>
<reference evidence="11" key="2">
    <citation type="submission" date="2016-04" db="EMBL/GenBank/DDBJ databases">
        <title>First Complete Genome Sequence of a Subdivision 6 Acidobacterium.</title>
        <authorList>
            <person name="Huang S."/>
            <person name="Vieira S."/>
            <person name="Bunk B."/>
            <person name="Riedel T."/>
            <person name="Sproeer C."/>
            <person name="Overmann J."/>
        </authorList>
    </citation>
    <scope>NUCLEOTIDE SEQUENCE [LARGE SCALE GENOMIC DNA]</scope>
    <source>
        <strain evidence="11">DSM 100886 HEG_-6_39</strain>
    </source>
</reference>
<keyword evidence="5 10" id="KW-0418">Kinase</keyword>
<dbReference type="InterPro" id="IPR011990">
    <property type="entry name" value="TPR-like_helical_dom_sf"/>
</dbReference>
<dbReference type="EMBL" id="CP015136">
    <property type="protein sequence ID" value="AMY08357.1"/>
    <property type="molecule type" value="Genomic_DNA"/>
</dbReference>
<gene>
    <name evidence="10" type="primary">prkC_13</name>
    <name evidence="10" type="ORF">LuPra_01554</name>
</gene>
<evidence type="ECO:0000256" key="7">
    <source>
        <dbReference type="PROSITE-ProRule" id="PRU10141"/>
    </source>
</evidence>
<dbReference type="SUPFAM" id="SSF56112">
    <property type="entry name" value="Protein kinase-like (PK-like)"/>
    <property type="match status" value="1"/>
</dbReference>
<dbReference type="GO" id="GO:0005524">
    <property type="term" value="F:ATP binding"/>
    <property type="evidence" value="ECO:0007669"/>
    <property type="project" value="UniProtKB-UniRule"/>
</dbReference>
<accession>A0A143PIH4</accession>
<evidence type="ECO:0000256" key="2">
    <source>
        <dbReference type="ARBA" id="ARBA00022527"/>
    </source>
</evidence>
<keyword evidence="2" id="KW-0723">Serine/threonine-protein kinase</keyword>
<feature type="domain" description="Protein kinase" evidence="9">
    <location>
        <begin position="28"/>
        <end position="286"/>
    </location>
</feature>
<dbReference type="Pfam" id="PF00069">
    <property type="entry name" value="Pkinase"/>
    <property type="match status" value="1"/>
</dbReference>
<dbReference type="CDD" id="cd14014">
    <property type="entry name" value="STKc_PknB_like"/>
    <property type="match status" value="1"/>
</dbReference>
<evidence type="ECO:0000256" key="8">
    <source>
        <dbReference type="SAM" id="MobiDB-lite"/>
    </source>
</evidence>
<dbReference type="SMART" id="SM00671">
    <property type="entry name" value="SEL1"/>
    <property type="match status" value="3"/>
</dbReference>
<dbReference type="GO" id="GO:0004674">
    <property type="term" value="F:protein serine/threonine kinase activity"/>
    <property type="evidence" value="ECO:0007669"/>
    <property type="project" value="UniProtKB-KW"/>
</dbReference>
<dbReference type="InterPro" id="IPR006597">
    <property type="entry name" value="Sel1-like"/>
</dbReference>
<feature type="binding site" evidence="7">
    <location>
        <position position="57"/>
    </location>
    <ligand>
        <name>ATP</name>
        <dbReference type="ChEBI" id="CHEBI:30616"/>
    </ligand>
</feature>
<dbReference type="PANTHER" id="PTHR43289">
    <property type="entry name" value="MITOGEN-ACTIVATED PROTEIN KINASE KINASE KINASE 20-RELATED"/>
    <property type="match status" value="1"/>
</dbReference>
<dbReference type="EC" id="2.7.11.1" evidence="1"/>
<reference evidence="10 11" key="1">
    <citation type="journal article" date="2016" name="Genome Announc.">
        <title>First Complete Genome Sequence of a Subdivision 6 Acidobacterium Strain.</title>
        <authorList>
            <person name="Huang S."/>
            <person name="Vieira S."/>
            <person name="Bunk B."/>
            <person name="Riedel T."/>
            <person name="Sproer C."/>
            <person name="Overmann J."/>
        </authorList>
    </citation>
    <scope>NUCLEOTIDE SEQUENCE [LARGE SCALE GENOMIC DNA]</scope>
    <source>
        <strain evidence="11">DSM 100886 HEG_-6_39</strain>
    </source>
</reference>
<dbReference type="Gene3D" id="1.25.40.10">
    <property type="entry name" value="Tetratricopeptide repeat domain"/>
    <property type="match status" value="1"/>
</dbReference>
<feature type="region of interest" description="Disordered" evidence="8">
    <location>
        <begin position="374"/>
        <end position="442"/>
    </location>
</feature>
<dbReference type="KEGG" id="abac:LuPra_01554"/>
<dbReference type="PROSITE" id="PS50011">
    <property type="entry name" value="PROTEIN_KINASE_DOM"/>
    <property type="match status" value="1"/>
</dbReference>
<dbReference type="RefSeq" id="WP_110170208.1">
    <property type="nucleotide sequence ID" value="NZ_CP015136.1"/>
</dbReference>
<dbReference type="STRING" id="1855912.LuPra_01554"/>
<dbReference type="AlphaFoldDB" id="A0A143PIH4"/>
<dbReference type="InterPro" id="IPR011009">
    <property type="entry name" value="Kinase-like_dom_sf"/>
</dbReference>
<keyword evidence="11" id="KW-1185">Reference proteome</keyword>
<dbReference type="Gene3D" id="3.30.200.20">
    <property type="entry name" value="Phosphorylase Kinase, domain 1"/>
    <property type="match status" value="1"/>
</dbReference>
<feature type="region of interest" description="Disordered" evidence="8">
    <location>
        <begin position="316"/>
        <end position="336"/>
    </location>
</feature>
<protein>
    <recommendedName>
        <fullName evidence="1">non-specific serine/threonine protein kinase</fullName>
        <ecNumber evidence="1">2.7.11.1</ecNumber>
    </recommendedName>
</protein>
<evidence type="ECO:0000256" key="4">
    <source>
        <dbReference type="ARBA" id="ARBA00022741"/>
    </source>
</evidence>
<dbReference type="FunFam" id="1.10.510.10:FF:000021">
    <property type="entry name" value="Serine/threonine protein kinase"/>
    <property type="match status" value="1"/>
</dbReference>
<dbReference type="OrthoDB" id="127412at2"/>
<dbReference type="Pfam" id="PF08238">
    <property type="entry name" value="Sel1"/>
    <property type="match status" value="3"/>
</dbReference>
<feature type="compositionally biased region" description="Low complexity" evidence="8">
    <location>
        <begin position="383"/>
        <end position="394"/>
    </location>
</feature>
<dbReference type="InterPro" id="IPR008271">
    <property type="entry name" value="Ser/Thr_kinase_AS"/>
</dbReference>
<organism evidence="10 11">
    <name type="scientific">Luteitalea pratensis</name>
    <dbReference type="NCBI Taxonomy" id="1855912"/>
    <lineage>
        <taxon>Bacteria</taxon>
        <taxon>Pseudomonadati</taxon>
        <taxon>Acidobacteriota</taxon>
        <taxon>Vicinamibacteria</taxon>
        <taxon>Vicinamibacterales</taxon>
        <taxon>Vicinamibacteraceae</taxon>
        <taxon>Luteitalea</taxon>
    </lineage>
</organism>
<evidence type="ECO:0000313" key="10">
    <source>
        <dbReference type="EMBL" id="AMY08357.1"/>
    </source>
</evidence>
<sequence>MSHHELPLRRRTPTGSVLAQGAVLSGRYHILDYIGEGGMGQVYRAHDRALDEVVAIKVLLPHLLGSPLMSQRFLSEIKLARKVTHRNVCRIHDYGEDGTLGYISMQFVEGIELTALIAQSGGLAVDEAYAIAIQLADGLQAIHDEGIVHRDFKAANVMIDRRGNARLMDFGIAKLWNAERGLTTEGQIAGTPAYMSPEQAAGEPIDPRTDLYSMGIVLFELFTGSRPFTAENAVAVMYKHAHEEPPLDGPIAVAIPARVKPIIRKLLAKQRSDRFSSSQELKQALLDVRAALPAFGPDTTERIVLKVQQLRGALDETVGAPTPPSPVGPAQAVTHRRSGINRRGLWQLLTAAGLVTGAFSATILLMWRAPEGERTGSLPAPAPVRAPQQPTTTVATSSEAPPPTANREARQPAAIAAPDTNDSSASPGVARATPAAESPALTACGRGEPRGCGDACEAGNSAACTQLGVLYNRGAGVARDLTAAALYYDRGCSGGDLAGCNNLGTIYQHGASGLQGDRSKAASLYERACNGGHLDGCANLGLLYLNEPDSSVQQRTRGRELLRQACAAGLARACRAAS</sequence>
<dbReference type="InterPro" id="IPR000719">
    <property type="entry name" value="Prot_kinase_dom"/>
</dbReference>
<dbReference type="Gene3D" id="1.10.510.10">
    <property type="entry name" value="Transferase(Phosphotransferase) domain 1"/>
    <property type="match status" value="1"/>
</dbReference>
<keyword evidence="6 7" id="KW-0067">ATP-binding</keyword>
<name>A0A143PIH4_LUTPR</name>
<evidence type="ECO:0000256" key="5">
    <source>
        <dbReference type="ARBA" id="ARBA00022777"/>
    </source>
</evidence>